<evidence type="ECO:0000256" key="2">
    <source>
        <dbReference type="ARBA" id="ARBA00022692"/>
    </source>
</evidence>
<protein>
    <recommendedName>
        <fullName evidence="7">Major facilitator superfamily (MFS) profile domain-containing protein</fullName>
    </recommendedName>
</protein>
<gene>
    <name evidence="8" type="ORF">H0H81_008217</name>
</gene>
<keyword evidence="2 6" id="KW-0812">Transmembrane</keyword>
<sequence length="200" mass="21532">MSSHGSGQMSTATTLTSEGVVGKPLKDIGEPIDPRLSLSSRPRDDQLDDGLVKQLSHLVHSEHHKGDLEKISVDSDEIIYFLAWVKQLKIKASCASTYNMGFPSMLRDLNCTPFQANVGLSVYALGFGVVPLVTASFSEEFGRHPLYLGSAVGFLLMYVVVAMANNIQTVIVGRLLQGAFGSTGATMVGGTITDIWSPRE</sequence>
<dbReference type="InterPro" id="IPR036259">
    <property type="entry name" value="MFS_trans_sf"/>
</dbReference>
<dbReference type="Pfam" id="PF07690">
    <property type="entry name" value="MFS_1"/>
    <property type="match status" value="1"/>
</dbReference>
<comment type="caution">
    <text evidence="8">The sequence shown here is derived from an EMBL/GenBank/DDBJ whole genome shotgun (WGS) entry which is preliminary data.</text>
</comment>
<feature type="region of interest" description="Disordered" evidence="5">
    <location>
        <begin position="1"/>
        <end position="45"/>
    </location>
</feature>
<dbReference type="AlphaFoldDB" id="A0A9P7KJ29"/>
<accession>A0A9P7KJ29</accession>
<reference evidence="8" key="1">
    <citation type="submission" date="2021-02" db="EMBL/GenBank/DDBJ databases">
        <authorList>
            <person name="Nieuwenhuis M."/>
            <person name="Van De Peppel L.J.J."/>
        </authorList>
    </citation>
    <scope>NUCLEOTIDE SEQUENCE</scope>
    <source>
        <strain evidence="8">D49</strain>
    </source>
</reference>
<dbReference type="GO" id="GO:0022857">
    <property type="term" value="F:transmembrane transporter activity"/>
    <property type="evidence" value="ECO:0007669"/>
    <property type="project" value="InterPro"/>
</dbReference>
<keyword evidence="4 6" id="KW-0472">Membrane</keyword>
<feature type="transmembrane region" description="Helical" evidence="6">
    <location>
        <begin position="114"/>
        <end position="134"/>
    </location>
</feature>
<evidence type="ECO:0000256" key="4">
    <source>
        <dbReference type="ARBA" id="ARBA00023136"/>
    </source>
</evidence>
<dbReference type="GO" id="GO:0005886">
    <property type="term" value="C:plasma membrane"/>
    <property type="evidence" value="ECO:0007669"/>
    <property type="project" value="TreeGrafter"/>
</dbReference>
<evidence type="ECO:0000313" key="9">
    <source>
        <dbReference type="Proteomes" id="UP000717328"/>
    </source>
</evidence>
<organism evidence="8 9">
    <name type="scientific">Sphagnurus paluster</name>
    <dbReference type="NCBI Taxonomy" id="117069"/>
    <lineage>
        <taxon>Eukaryota</taxon>
        <taxon>Fungi</taxon>
        <taxon>Dikarya</taxon>
        <taxon>Basidiomycota</taxon>
        <taxon>Agaricomycotina</taxon>
        <taxon>Agaricomycetes</taxon>
        <taxon>Agaricomycetidae</taxon>
        <taxon>Agaricales</taxon>
        <taxon>Tricholomatineae</taxon>
        <taxon>Lyophyllaceae</taxon>
        <taxon>Sphagnurus</taxon>
    </lineage>
</organism>
<reference evidence="8" key="2">
    <citation type="submission" date="2021-10" db="EMBL/GenBank/DDBJ databases">
        <title>Phylogenomics reveals ancestral predisposition of the termite-cultivated fungus Termitomyces towards a domesticated lifestyle.</title>
        <authorList>
            <person name="Auxier B."/>
            <person name="Grum-Grzhimaylo A."/>
            <person name="Cardenas M.E."/>
            <person name="Lodge J.D."/>
            <person name="Laessoe T."/>
            <person name="Pedersen O."/>
            <person name="Smith M.E."/>
            <person name="Kuyper T.W."/>
            <person name="Franco-Molano E.A."/>
            <person name="Baroni T.J."/>
            <person name="Aanen D.K."/>
        </authorList>
    </citation>
    <scope>NUCLEOTIDE SEQUENCE</scope>
    <source>
        <strain evidence="8">D49</strain>
    </source>
</reference>
<keyword evidence="9" id="KW-1185">Reference proteome</keyword>
<evidence type="ECO:0000256" key="3">
    <source>
        <dbReference type="ARBA" id="ARBA00022989"/>
    </source>
</evidence>
<feature type="compositionally biased region" description="Polar residues" evidence="5">
    <location>
        <begin position="1"/>
        <end position="17"/>
    </location>
</feature>
<evidence type="ECO:0000256" key="1">
    <source>
        <dbReference type="ARBA" id="ARBA00004141"/>
    </source>
</evidence>
<evidence type="ECO:0000259" key="7">
    <source>
        <dbReference type="PROSITE" id="PS50850"/>
    </source>
</evidence>
<dbReference type="PROSITE" id="PS50850">
    <property type="entry name" value="MFS"/>
    <property type="match status" value="1"/>
</dbReference>
<dbReference type="Gene3D" id="1.20.1720.10">
    <property type="entry name" value="Multidrug resistance protein D"/>
    <property type="match status" value="1"/>
</dbReference>
<dbReference type="Proteomes" id="UP000717328">
    <property type="component" value="Unassembled WGS sequence"/>
</dbReference>
<dbReference type="EMBL" id="JABCKI010000225">
    <property type="protein sequence ID" value="KAG5651569.1"/>
    <property type="molecule type" value="Genomic_DNA"/>
</dbReference>
<dbReference type="PANTHER" id="PTHR23502">
    <property type="entry name" value="MAJOR FACILITATOR SUPERFAMILY"/>
    <property type="match status" value="1"/>
</dbReference>
<keyword evidence="3 6" id="KW-1133">Transmembrane helix</keyword>
<dbReference type="InterPro" id="IPR011701">
    <property type="entry name" value="MFS"/>
</dbReference>
<proteinExistence type="predicted"/>
<dbReference type="SUPFAM" id="SSF103473">
    <property type="entry name" value="MFS general substrate transporter"/>
    <property type="match status" value="1"/>
</dbReference>
<feature type="domain" description="Major facilitator superfamily (MFS) profile" evidence="7">
    <location>
        <begin position="72"/>
        <end position="200"/>
    </location>
</feature>
<dbReference type="OrthoDB" id="5376138at2759"/>
<evidence type="ECO:0000256" key="5">
    <source>
        <dbReference type="SAM" id="MobiDB-lite"/>
    </source>
</evidence>
<dbReference type="PANTHER" id="PTHR23502:SF134">
    <property type="entry name" value="MAJOR FACILITATOR SUPERFAMILY (MFS) PROFILE DOMAIN-CONTAINING PROTEIN-RELATED"/>
    <property type="match status" value="1"/>
</dbReference>
<feature type="transmembrane region" description="Helical" evidence="6">
    <location>
        <begin position="146"/>
        <end position="167"/>
    </location>
</feature>
<name>A0A9P7KJ29_9AGAR</name>
<evidence type="ECO:0000313" key="8">
    <source>
        <dbReference type="EMBL" id="KAG5651569.1"/>
    </source>
</evidence>
<evidence type="ECO:0000256" key="6">
    <source>
        <dbReference type="SAM" id="Phobius"/>
    </source>
</evidence>
<feature type="compositionally biased region" description="Basic and acidic residues" evidence="5">
    <location>
        <begin position="24"/>
        <end position="33"/>
    </location>
</feature>
<dbReference type="InterPro" id="IPR020846">
    <property type="entry name" value="MFS_dom"/>
</dbReference>
<comment type="subcellular location">
    <subcellularLocation>
        <location evidence="1">Membrane</location>
        <topology evidence="1">Multi-pass membrane protein</topology>
    </subcellularLocation>
</comment>